<keyword evidence="4" id="KW-0862">Zinc</keyword>
<evidence type="ECO:0000256" key="4">
    <source>
        <dbReference type="PROSITE-ProRule" id="PRU00047"/>
    </source>
</evidence>
<evidence type="ECO:0000256" key="1">
    <source>
        <dbReference type="ARBA" id="ARBA00022670"/>
    </source>
</evidence>
<dbReference type="CDD" id="cd01647">
    <property type="entry name" value="RT_LTR"/>
    <property type="match status" value="1"/>
</dbReference>
<evidence type="ECO:0000256" key="2">
    <source>
        <dbReference type="ARBA" id="ARBA00022750"/>
    </source>
</evidence>
<comment type="caution">
    <text evidence="6">The sequence shown here is derived from an EMBL/GenBank/DDBJ whole genome shotgun (WGS) entry which is preliminary data.</text>
</comment>
<dbReference type="EMBL" id="BQNB010013469">
    <property type="protein sequence ID" value="GJT16370.1"/>
    <property type="molecule type" value="Genomic_DNA"/>
</dbReference>
<dbReference type="InterPro" id="IPR043128">
    <property type="entry name" value="Rev_trsase/Diguanyl_cyclase"/>
</dbReference>
<dbReference type="InterPro" id="IPR056924">
    <property type="entry name" value="SH3_Tf2-1"/>
</dbReference>
<dbReference type="PANTHER" id="PTHR24559">
    <property type="entry name" value="TRANSPOSON TY3-I GAG-POL POLYPROTEIN"/>
    <property type="match status" value="1"/>
</dbReference>
<dbReference type="Pfam" id="PF17919">
    <property type="entry name" value="RT_RNaseH_2"/>
    <property type="match status" value="1"/>
</dbReference>
<keyword evidence="6" id="KW-0695">RNA-directed DNA polymerase</keyword>
<keyword evidence="2" id="KW-0064">Aspartyl protease</keyword>
<gene>
    <name evidence="6" type="ORF">Tco_0875076</name>
</gene>
<proteinExistence type="predicted"/>
<evidence type="ECO:0000259" key="5">
    <source>
        <dbReference type="PROSITE" id="PS50158"/>
    </source>
</evidence>
<dbReference type="GO" id="GO:0003964">
    <property type="term" value="F:RNA-directed DNA polymerase activity"/>
    <property type="evidence" value="ECO:0007669"/>
    <property type="project" value="UniProtKB-KW"/>
</dbReference>
<organism evidence="6 7">
    <name type="scientific">Tanacetum coccineum</name>
    <dbReference type="NCBI Taxonomy" id="301880"/>
    <lineage>
        <taxon>Eukaryota</taxon>
        <taxon>Viridiplantae</taxon>
        <taxon>Streptophyta</taxon>
        <taxon>Embryophyta</taxon>
        <taxon>Tracheophyta</taxon>
        <taxon>Spermatophyta</taxon>
        <taxon>Magnoliopsida</taxon>
        <taxon>eudicotyledons</taxon>
        <taxon>Gunneridae</taxon>
        <taxon>Pentapetalae</taxon>
        <taxon>asterids</taxon>
        <taxon>campanulids</taxon>
        <taxon>Asterales</taxon>
        <taxon>Asteraceae</taxon>
        <taxon>Asteroideae</taxon>
        <taxon>Anthemideae</taxon>
        <taxon>Anthemidinae</taxon>
        <taxon>Tanacetum</taxon>
    </lineage>
</organism>
<dbReference type="InterPro" id="IPR053134">
    <property type="entry name" value="RNA-dir_DNA_polymerase"/>
</dbReference>
<evidence type="ECO:0000313" key="6">
    <source>
        <dbReference type="EMBL" id="GJT16370.1"/>
    </source>
</evidence>
<dbReference type="InterPro" id="IPR036875">
    <property type="entry name" value="Znf_CCHC_sf"/>
</dbReference>
<keyword evidence="6" id="KW-0808">Transferase</keyword>
<keyword evidence="4" id="KW-0863">Zinc-finger</keyword>
<keyword evidence="3" id="KW-0238">DNA-binding</keyword>
<feature type="domain" description="CCHC-type" evidence="5">
    <location>
        <begin position="50"/>
        <end position="65"/>
    </location>
</feature>
<dbReference type="Proteomes" id="UP001151760">
    <property type="component" value="Unassembled WGS sequence"/>
</dbReference>
<dbReference type="InterPro" id="IPR041577">
    <property type="entry name" value="RT_RNaseH_2"/>
</dbReference>
<dbReference type="Gene3D" id="3.30.70.270">
    <property type="match status" value="1"/>
</dbReference>
<reference evidence="6" key="2">
    <citation type="submission" date="2022-01" db="EMBL/GenBank/DDBJ databases">
        <authorList>
            <person name="Yamashiro T."/>
            <person name="Shiraishi A."/>
            <person name="Satake H."/>
            <person name="Nakayama K."/>
        </authorList>
    </citation>
    <scope>NUCLEOTIDE SEQUENCE</scope>
</reference>
<keyword evidence="6" id="KW-0548">Nucleotidyltransferase</keyword>
<evidence type="ECO:0000313" key="7">
    <source>
        <dbReference type="Proteomes" id="UP001151760"/>
    </source>
</evidence>
<sequence>MGDLNLCAPNAIPNEGECALRCNKFKKVGHLARDCRGAAVNTNTQRGVTCYECGVQGHYKKDCPKLRNKNQGNQVGNVKLWQVFSEDLPGIPPAGQVEFQIDLVPGAAPVARAPYRLSSSKMKELSEQLRELSDKGFIRPSSSPWGAPESLSAPEDWTDFFNQLLLDSSRLLEDPILRSGYHIMPFGLTNAPEVFMELMNRVCKPYLDKYMIVFIDDIIIYSKNKEEHENHLKLILELIKKEELYAKFSKCEFWIPKGDKQEAAFQTLKDKLCSAPILAYSRSENFIVYCDASHKGLGKFGAQIEAMKPKNIEAEDVGGMIRKDLSKEKLEPRADGTLLLNNRSWLPCYGDMRTLIMHESHKSKYFVHPGSAQMYLEVSITRLLGRGRRRSAHRPELIHETTEKIVQIKQRIQATRDRQKSYADVRRKPFSNFMLVRYVGRNHWKGVIRFGKRGKLNPGYIGPFKVLAKVGTIAYRLELPQELSRVHSTFHVSYLKKCLSNEPLAIPLDEIHIDDKLHFV</sequence>
<evidence type="ECO:0000256" key="3">
    <source>
        <dbReference type="ARBA" id="ARBA00023125"/>
    </source>
</evidence>
<dbReference type="SUPFAM" id="SSF57756">
    <property type="entry name" value="Retrovirus zinc finger-like domains"/>
    <property type="match status" value="1"/>
</dbReference>
<dbReference type="PROSITE" id="PS50158">
    <property type="entry name" value="ZF_CCHC"/>
    <property type="match status" value="1"/>
</dbReference>
<accession>A0ABQ5BNL4</accession>
<dbReference type="Gene3D" id="3.10.10.10">
    <property type="entry name" value="HIV Type 1 Reverse Transcriptase, subunit A, domain 1"/>
    <property type="match status" value="1"/>
</dbReference>
<dbReference type="PANTHER" id="PTHR24559:SF427">
    <property type="entry name" value="RNA-DIRECTED DNA POLYMERASE"/>
    <property type="match status" value="1"/>
</dbReference>
<protein>
    <submittedName>
        <fullName evidence="6">Reverse transcriptase domain-containing protein</fullName>
    </submittedName>
</protein>
<dbReference type="SMART" id="SM00343">
    <property type="entry name" value="ZnF_C2HC"/>
    <property type="match status" value="2"/>
</dbReference>
<keyword evidence="1" id="KW-0645">Protease</keyword>
<keyword evidence="2" id="KW-0378">Hydrolase</keyword>
<dbReference type="InterPro" id="IPR043502">
    <property type="entry name" value="DNA/RNA_pol_sf"/>
</dbReference>
<reference evidence="6" key="1">
    <citation type="journal article" date="2022" name="Int. J. Mol. Sci.">
        <title>Draft Genome of Tanacetum Coccineum: Genomic Comparison of Closely Related Tanacetum-Family Plants.</title>
        <authorList>
            <person name="Yamashiro T."/>
            <person name="Shiraishi A."/>
            <person name="Nakayama K."/>
            <person name="Satake H."/>
        </authorList>
    </citation>
    <scope>NUCLEOTIDE SEQUENCE</scope>
</reference>
<dbReference type="Pfam" id="PF00098">
    <property type="entry name" value="zf-CCHC"/>
    <property type="match status" value="1"/>
</dbReference>
<dbReference type="InterPro" id="IPR000477">
    <property type="entry name" value="RT_dom"/>
</dbReference>
<name>A0ABQ5BNL4_9ASTR</name>
<dbReference type="Pfam" id="PF00078">
    <property type="entry name" value="RVT_1"/>
    <property type="match status" value="1"/>
</dbReference>
<dbReference type="InterPro" id="IPR001878">
    <property type="entry name" value="Znf_CCHC"/>
</dbReference>
<dbReference type="Gene3D" id="4.10.60.10">
    <property type="entry name" value="Zinc finger, CCHC-type"/>
    <property type="match status" value="1"/>
</dbReference>
<keyword evidence="7" id="KW-1185">Reference proteome</keyword>
<keyword evidence="4" id="KW-0479">Metal-binding</keyword>
<dbReference type="Pfam" id="PF24626">
    <property type="entry name" value="SH3_Tf2-1"/>
    <property type="match status" value="1"/>
</dbReference>
<dbReference type="SUPFAM" id="SSF56672">
    <property type="entry name" value="DNA/RNA polymerases"/>
    <property type="match status" value="1"/>
</dbReference>